<feature type="compositionally biased region" description="Acidic residues" evidence="2">
    <location>
        <begin position="252"/>
        <end position="263"/>
    </location>
</feature>
<keyword evidence="1" id="KW-0862">Zinc</keyword>
<reference evidence="4" key="1">
    <citation type="submission" date="2022-03" db="EMBL/GenBank/DDBJ databases">
        <authorList>
            <person name="Martin C."/>
        </authorList>
    </citation>
    <scope>NUCLEOTIDE SEQUENCE</scope>
</reference>
<keyword evidence="1" id="KW-0479">Metal-binding</keyword>
<dbReference type="EMBL" id="CAIIXF020000003">
    <property type="protein sequence ID" value="CAH1780383.1"/>
    <property type="molecule type" value="Genomic_DNA"/>
</dbReference>
<evidence type="ECO:0000256" key="2">
    <source>
        <dbReference type="SAM" id="MobiDB-lite"/>
    </source>
</evidence>
<keyword evidence="1" id="KW-0863">Zinc-finger</keyword>
<feature type="region of interest" description="Disordered" evidence="2">
    <location>
        <begin position="230"/>
        <end position="342"/>
    </location>
</feature>
<evidence type="ECO:0000259" key="3">
    <source>
        <dbReference type="PROSITE" id="PS50158"/>
    </source>
</evidence>
<keyword evidence="5" id="KW-1185">Reference proteome</keyword>
<comment type="caution">
    <text evidence="4">The sequence shown here is derived from an EMBL/GenBank/DDBJ whole genome shotgun (WGS) entry which is preliminary data.</text>
</comment>
<dbReference type="Proteomes" id="UP000749559">
    <property type="component" value="Unassembled WGS sequence"/>
</dbReference>
<gene>
    <name evidence="4" type="ORF">OFUS_LOCUS7080</name>
</gene>
<evidence type="ECO:0000313" key="5">
    <source>
        <dbReference type="Proteomes" id="UP000749559"/>
    </source>
</evidence>
<dbReference type="GO" id="GO:0003676">
    <property type="term" value="F:nucleic acid binding"/>
    <property type="evidence" value="ECO:0007669"/>
    <property type="project" value="InterPro"/>
</dbReference>
<feature type="compositionally biased region" description="Basic and acidic residues" evidence="2">
    <location>
        <begin position="238"/>
        <end position="251"/>
    </location>
</feature>
<feature type="compositionally biased region" description="Basic residues" evidence="2">
    <location>
        <begin position="314"/>
        <end position="324"/>
    </location>
</feature>
<accession>A0A8S4NHB1</accession>
<evidence type="ECO:0000313" key="4">
    <source>
        <dbReference type="EMBL" id="CAH1780383.1"/>
    </source>
</evidence>
<dbReference type="SUPFAM" id="SSF57756">
    <property type="entry name" value="Retrovirus zinc finger-like domains"/>
    <property type="match status" value="1"/>
</dbReference>
<evidence type="ECO:0000256" key="1">
    <source>
        <dbReference type="PROSITE-ProRule" id="PRU00047"/>
    </source>
</evidence>
<sequence length="342" mass="39529">MDAYSDTDLWIKIDLDRIYIKEVEIAKLLYHELDEKSIENEDIKGVQMVRIKGRNIAIVYCRNLEVKGELLAIGQITIQGQLMQLVSYTRAVYQPPERVSIHGIPLHISNAEVSDWISEKVDIVTPIQYAYKIEGNIRINSGNRFLYGHVKEGVIFPRYNVFTTSDPFDRESLIDIDTTIYINSQPINCTRCKVIGHTGRDCEANRRAGRLQNETCRKCHRSGHFMRDCPLNEIQNETQRKAEPEAKKPDAIEEDESESENETIQDKDDNTSEEEEREDTKDQKTTKNKNDNQNTKTEELNEQKDNESSDNKTPKQRGNNKKRKDLTPSSIEKPSKKNPKKK</sequence>
<dbReference type="InterPro" id="IPR036875">
    <property type="entry name" value="Znf_CCHC_sf"/>
</dbReference>
<proteinExistence type="predicted"/>
<feature type="domain" description="CCHC-type" evidence="3">
    <location>
        <begin position="216"/>
        <end position="230"/>
    </location>
</feature>
<organism evidence="4 5">
    <name type="scientific">Owenia fusiformis</name>
    <name type="common">Polychaete worm</name>
    <dbReference type="NCBI Taxonomy" id="6347"/>
    <lineage>
        <taxon>Eukaryota</taxon>
        <taxon>Metazoa</taxon>
        <taxon>Spiralia</taxon>
        <taxon>Lophotrochozoa</taxon>
        <taxon>Annelida</taxon>
        <taxon>Polychaeta</taxon>
        <taxon>Sedentaria</taxon>
        <taxon>Canalipalpata</taxon>
        <taxon>Sabellida</taxon>
        <taxon>Oweniida</taxon>
        <taxon>Oweniidae</taxon>
        <taxon>Owenia</taxon>
    </lineage>
</organism>
<dbReference type="AlphaFoldDB" id="A0A8S4NHB1"/>
<dbReference type="PROSITE" id="PS50158">
    <property type="entry name" value="ZF_CCHC"/>
    <property type="match status" value="1"/>
</dbReference>
<dbReference type="Gene3D" id="4.10.60.10">
    <property type="entry name" value="Zinc finger, CCHC-type"/>
    <property type="match status" value="1"/>
</dbReference>
<protein>
    <recommendedName>
        <fullName evidence="3">CCHC-type domain-containing protein</fullName>
    </recommendedName>
</protein>
<dbReference type="OrthoDB" id="8026949at2759"/>
<dbReference type="Pfam" id="PF00098">
    <property type="entry name" value="zf-CCHC"/>
    <property type="match status" value="1"/>
</dbReference>
<dbReference type="SMART" id="SM00343">
    <property type="entry name" value="ZnF_C2HC"/>
    <property type="match status" value="2"/>
</dbReference>
<dbReference type="InterPro" id="IPR001878">
    <property type="entry name" value="Znf_CCHC"/>
</dbReference>
<feature type="compositionally biased region" description="Basic and acidic residues" evidence="2">
    <location>
        <begin position="278"/>
        <end position="313"/>
    </location>
</feature>
<name>A0A8S4NHB1_OWEFU</name>
<dbReference type="GO" id="GO:0008270">
    <property type="term" value="F:zinc ion binding"/>
    <property type="evidence" value="ECO:0007669"/>
    <property type="project" value="UniProtKB-KW"/>
</dbReference>